<dbReference type="InterPro" id="IPR029063">
    <property type="entry name" value="SAM-dependent_MTases_sf"/>
</dbReference>
<evidence type="ECO:0000256" key="4">
    <source>
        <dbReference type="ARBA" id="ARBA00022691"/>
    </source>
</evidence>
<name>A0ABU6NZR5_9BACI</name>
<dbReference type="RefSeq" id="WP_082800061.1">
    <property type="nucleotide sequence ID" value="NZ_JARTFQ010000006.1"/>
</dbReference>
<dbReference type="Pfam" id="PF02086">
    <property type="entry name" value="MethyltransfD12"/>
    <property type="match status" value="1"/>
</dbReference>
<gene>
    <name evidence="6" type="ORF">P9271_08585</name>
</gene>
<keyword evidence="7" id="KW-1185">Reference proteome</keyword>
<dbReference type="EMBL" id="JARTFS010000006">
    <property type="protein sequence ID" value="MED4401366.1"/>
    <property type="molecule type" value="Genomic_DNA"/>
</dbReference>
<dbReference type="EC" id="2.1.1.72" evidence="1"/>
<dbReference type="PROSITE" id="PS00092">
    <property type="entry name" value="N6_MTASE"/>
    <property type="match status" value="1"/>
</dbReference>
<comment type="caution">
    <text evidence="6">The sequence shown here is derived from an EMBL/GenBank/DDBJ whole genome shotgun (WGS) entry which is preliminary data.</text>
</comment>
<protein>
    <recommendedName>
        <fullName evidence="1">site-specific DNA-methyltransferase (adenine-specific)</fullName>
        <ecNumber evidence="1">2.1.1.72</ecNumber>
    </recommendedName>
</protein>
<dbReference type="GO" id="GO:0032259">
    <property type="term" value="P:methylation"/>
    <property type="evidence" value="ECO:0007669"/>
    <property type="project" value="UniProtKB-KW"/>
</dbReference>
<reference evidence="6 7" key="1">
    <citation type="submission" date="2023-03" db="EMBL/GenBank/DDBJ databases">
        <title>Bacillus Genome Sequencing.</title>
        <authorList>
            <person name="Dunlap C."/>
        </authorList>
    </citation>
    <scope>NUCLEOTIDE SEQUENCE [LARGE SCALE GENOMIC DNA]</scope>
    <source>
        <strain evidence="6 7">NRS-1717</strain>
    </source>
</reference>
<dbReference type="GeneID" id="301142585"/>
<dbReference type="PANTHER" id="PTHR30481">
    <property type="entry name" value="DNA ADENINE METHYLASE"/>
    <property type="match status" value="1"/>
</dbReference>
<proteinExistence type="predicted"/>
<keyword evidence="3" id="KW-0808">Transferase</keyword>
<dbReference type="InterPro" id="IPR012327">
    <property type="entry name" value="MeTrfase_D12"/>
</dbReference>
<keyword evidence="4" id="KW-0949">S-adenosyl-L-methionine</keyword>
<dbReference type="SUPFAM" id="SSF53335">
    <property type="entry name" value="S-adenosyl-L-methionine-dependent methyltransferases"/>
    <property type="match status" value="1"/>
</dbReference>
<evidence type="ECO:0000256" key="2">
    <source>
        <dbReference type="ARBA" id="ARBA00022603"/>
    </source>
</evidence>
<dbReference type="GO" id="GO:0008168">
    <property type="term" value="F:methyltransferase activity"/>
    <property type="evidence" value="ECO:0007669"/>
    <property type="project" value="UniProtKB-KW"/>
</dbReference>
<evidence type="ECO:0000256" key="1">
    <source>
        <dbReference type="ARBA" id="ARBA00011900"/>
    </source>
</evidence>
<dbReference type="PRINTS" id="PR00505">
    <property type="entry name" value="D12N6MTFRASE"/>
</dbReference>
<organism evidence="6 7">
    <name type="scientific">Metabacillus fastidiosus</name>
    <dbReference type="NCBI Taxonomy" id="1458"/>
    <lineage>
        <taxon>Bacteria</taxon>
        <taxon>Bacillati</taxon>
        <taxon>Bacillota</taxon>
        <taxon>Bacilli</taxon>
        <taxon>Bacillales</taxon>
        <taxon>Bacillaceae</taxon>
        <taxon>Metabacillus</taxon>
    </lineage>
</organism>
<sequence>MALLRILHYPGSKWSMASWIISHMPEHKTYLEPFFGSGAVFFNKGPSIIEPINDMDSSAVNLFKVIRDYPDELATVKLLERYKRKEVLIYADPPYIIETRTKRHYKHEMTIDDHIELLEVLDAHPGPVLLSGYAHHIYDDRLKHWRRETLDVAAEAGAKRQEVLWINPMAAETGFYQESLF</sequence>
<accession>A0ABU6NZR5</accession>
<dbReference type="InterPro" id="IPR002052">
    <property type="entry name" value="DNA_methylase_N6_adenine_CS"/>
</dbReference>
<evidence type="ECO:0000256" key="5">
    <source>
        <dbReference type="ARBA" id="ARBA00047942"/>
    </source>
</evidence>
<dbReference type="Gene3D" id="3.40.50.150">
    <property type="entry name" value="Vaccinia Virus protein VP39"/>
    <property type="match status" value="1"/>
</dbReference>
<evidence type="ECO:0000313" key="7">
    <source>
        <dbReference type="Proteomes" id="UP001342826"/>
    </source>
</evidence>
<evidence type="ECO:0000256" key="3">
    <source>
        <dbReference type="ARBA" id="ARBA00022679"/>
    </source>
</evidence>
<comment type="catalytic activity">
    <reaction evidence="5">
        <text>a 2'-deoxyadenosine in DNA + S-adenosyl-L-methionine = an N(6)-methyl-2'-deoxyadenosine in DNA + S-adenosyl-L-homocysteine + H(+)</text>
        <dbReference type="Rhea" id="RHEA:15197"/>
        <dbReference type="Rhea" id="RHEA-COMP:12418"/>
        <dbReference type="Rhea" id="RHEA-COMP:12419"/>
        <dbReference type="ChEBI" id="CHEBI:15378"/>
        <dbReference type="ChEBI" id="CHEBI:57856"/>
        <dbReference type="ChEBI" id="CHEBI:59789"/>
        <dbReference type="ChEBI" id="CHEBI:90615"/>
        <dbReference type="ChEBI" id="CHEBI:90616"/>
        <dbReference type="EC" id="2.1.1.72"/>
    </reaction>
</comment>
<keyword evidence="2 6" id="KW-0489">Methyltransferase</keyword>
<dbReference type="PANTHER" id="PTHR30481:SF4">
    <property type="entry name" value="SITE-SPECIFIC DNA-METHYLTRANSFERASE (ADENINE-SPECIFIC)"/>
    <property type="match status" value="1"/>
</dbReference>
<evidence type="ECO:0000313" key="6">
    <source>
        <dbReference type="EMBL" id="MED4401366.1"/>
    </source>
</evidence>
<dbReference type="Proteomes" id="UP001342826">
    <property type="component" value="Unassembled WGS sequence"/>
</dbReference>